<organism evidence="1">
    <name type="scientific">Arundo donax</name>
    <name type="common">Giant reed</name>
    <name type="synonym">Donax arundinaceus</name>
    <dbReference type="NCBI Taxonomy" id="35708"/>
    <lineage>
        <taxon>Eukaryota</taxon>
        <taxon>Viridiplantae</taxon>
        <taxon>Streptophyta</taxon>
        <taxon>Embryophyta</taxon>
        <taxon>Tracheophyta</taxon>
        <taxon>Spermatophyta</taxon>
        <taxon>Magnoliopsida</taxon>
        <taxon>Liliopsida</taxon>
        <taxon>Poales</taxon>
        <taxon>Poaceae</taxon>
        <taxon>PACMAD clade</taxon>
        <taxon>Arundinoideae</taxon>
        <taxon>Arundineae</taxon>
        <taxon>Arundo</taxon>
    </lineage>
</organism>
<reference evidence="1" key="2">
    <citation type="journal article" date="2015" name="Data Brief">
        <title>Shoot transcriptome of the giant reed, Arundo donax.</title>
        <authorList>
            <person name="Barrero R.A."/>
            <person name="Guerrero F.D."/>
            <person name="Moolhuijzen P."/>
            <person name="Goolsby J.A."/>
            <person name="Tidwell J."/>
            <person name="Bellgard S.E."/>
            <person name="Bellgard M.I."/>
        </authorList>
    </citation>
    <scope>NUCLEOTIDE SEQUENCE</scope>
    <source>
        <tissue evidence="1">Shoot tissue taken approximately 20 cm above the soil surface</tissue>
    </source>
</reference>
<dbReference type="AlphaFoldDB" id="A0A0A9E7D2"/>
<proteinExistence type="predicted"/>
<dbReference type="EMBL" id="GBRH01201914">
    <property type="protein sequence ID" value="JAD95981.1"/>
    <property type="molecule type" value="Transcribed_RNA"/>
</dbReference>
<accession>A0A0A9E7D2</accession>
<evidence type="ECO:0000313" key="1">
    <source>
        <dbReference type="EMBL" id="JAD95981.1"/>
    </source>
</evidence>
<name>A0A0A9E7D2_ARUDO</name>
<reference evidence="1" key="1">
    <citation type="submission" date="2014-09" db="EMBL/GenBank/DDBJ databases">
        <authorList>
            <person name="Magalhaes I.L.F."/>
            <person name="Oliveira U."/>
            <person name="Santos F.R."/>
            <person name="Vidigal T.H.D.A."/>
            <person name="Brescovit A.D."/>
            <person name="Santos A.J."/>
        </authorList>
    </citation>
    <scope>NUCLEOTIDE SEQUENCE</scope>
    <source>
        <tissue evidence="1">Shoot tissue taken approximately 20 cm above the soil surface</tissue>
    </source>
</reference>
<sequence>MIHVPVYPHFTEMSRNITCCGCIIYRALQVSICYKTSLLFS</sequence>
<protein>
    <submittedName>
        <fullName evidence="1">Uncharacterized protein</fullName>
    </submittedName>
</protein>